<evidence type="ECO:0000313" key="1">
    <source>
        <dbReference type="EMBL" id="PDW29374.1"/>
    </source>
</evidence>
<name>A0AB73RBV2_HELPX</name>
<evidence type="ECO:0000313" key="2">
    <source>
        <dbReference type="Proteomes" id="UP000220469"/>
    </source>
</evidence>
<comment type="caution">
    <text evidence="1">The sequence shown here is derived from an EMBL/GenBank/DDBJ whole genome shotgun (WGS) entry which is preliminary data.</text>
</comment>
<accession>A0AB73RBV2</accession>
<reference evidence="1 2" key="1">
    <citation type="journal article" date="2017" name="Gut Pathog.">
        <title>Phylogenomics of Colombian Helicobacter pylori isolates.</title>
        <authorList>
            <person name="Gutierrez-Escobar A.J."/>
            <person name="Trujillo E."/>
            <person name="Acevedo O."/>
            <person name="Bravo M.M."/>
        </authorList>
    </citation>
    <scope>NUCLEOTIDE SEQUENCE [LARGE SCALE GENOMIC DNA]</scope>
    <source>
        <strain evidence="1 2">3076</strain>
    </source>
</reference>
<organism evidence="1 2">
    <name type="scientific">Helicobacter pylori</name>
    <name type="common">Campylobacter pylori</name>
    <dbReference type="NCBI Taxonomy" id="210"/>
    <lineage>
        <taxon>Bacteria</taxon>
        <taxon>Pseudomonadati</taxon>
        <taxon>Campylobacterota</taxon>
        <taxon>Epsilonproteobacteria</taxon>
        <taxon>Campylobacterales</taxon>
        <taxon>Helicobacteraceae</taxon>
        <taxon>Helicobacter</taxon>
    </lineage>
</organism>
<dbReference type="RefSeq" id="WP_097696879.1">
    <property type="nucleotide sequence ID" value="NZ_MBGM01000015.1"/>
</dbReference>
<gene>
    <name evidence="1" type="ORF">BB451_07565</name>
</gene>
<dbReference type="Proteomes" id="UP000220469">
    <property type="component" value="Unassembled WGS sequence"/>
</dbReference>
<dbReference type="AlphaFoldDB" id="A0AB73RBV2"/>
<dbReference type="EMBL" id="MBGM01000015">
    <property type="protein sequence ID" value="PDW29374.1"/>
    <property type="molecule type" value="Genomic_DNA"/>
</dbReference>
<protein>
    <recommendedName>
        <fullName evidence="3">HP0423 family protein</fullName>
    </recommendedName>
</protein>
<sequence>MGFQNENKLELGASVKATINDKVVEAKVINIGFNRVTLRSQKGNEVAYAFNSEKFLKWFKEVPLNEVAHNHAKESADDLLKGIKIVTSGASVKERTTTAKEKEDRFKLAFGFREANEEGVSVSELMIRDYTLSERKSRLGVLLSPMLFSGNGGQISALIITALANVKGFNKHSDEEWHAMIEARNEELCDVDSFDNLDRVALTLYCNVIKYYAEGREEFQNDFNDFSPDGFWAKYLPRNKSEALFVAQLICNGGINKYGLSCAGLTENLLKDIYNYIGLANAEEVDEYIDNLDKEEEAENTTFKEEE</sequence>
<proteinExistence type="predicted"/>
<evidence type="ECO:0008006" key="3">
    <source>
        <dbReference type="Google" id="ProtNLM"/>
    </source>
</evidence>